<dbReference type="Pfam" id="PF07690">
    <property type="entry name" value="MFS_1"/>
    <property type="match status" value="1"/>
</dbReference>
<keyword evidence="5 8" id="KW-0812">Transmembrane</keyword>
<feature type="transmembrane region" description="Helical" evidence="8">
    <location>
        <begin position="173"/>
        <end position="195"/>
    </location>
</feature>
<protein>
    <submittedName>
        <fullName evidence="10">DHA2 family efflux MFS transporter permease subunit</fullName>
    </submittedName>
</protein>
<keyword evidence="7 8" id="KW-0472">Membrane</keyword>
<dbReference type="SUPFAM" id="SSF103473">
    <property type="entry name" value="MFS general substrate transporter"/>
    <property type="match status" value="1"/>
</dbReference>
<evidence type="ECO:0000256" key="8">
    <source>
        <dbReference type="SAM" id="Phobius"/>
    </source>
</evidence>
<dbReference type="Proteomes" id="UP000600101">
    <property type="component" value="Unassembled WGS sequence"/>
</dbReference>
<evidence type="ECO:0000256" key="3">
    <source>
        <dbReference type="ARBA" id="ARBA00022448"/>
    </source>
</evidence>
<evidence type="ECO:0000313" key="11">
    <source>
        <dbReference type="Proteomes" id="UP000600101"/>
    </source>
</evidence>
<evidence type="ECO:0000259" key="9">
    <source>
        <dbReference type="PROSITE" id="PS50850"/>
    </source>
</evidence>
<evidence type="ECO:0000313" key="10">
    <source>
        <dbReference type="EMBL" id="MBC4013876.1"/>
    </source>
</evidence>
<evidence type="ECO:0000256" key="5">
    <source>
        <dbReference type="ARBA" id="ARBA00022692"/>
    </source>
</evidence>
<dbReference type="NCBIfam" id="TIGR00711">
    <property type="entry name" value="efflux_EmrB"/>
    <property type="match status" value="1"/>
</dbReference>
<feature type="transmembrane region" description="Helical" evidence="8">
    <location>
        <begin position="19"/>
        <end position="39"/>
    </location>
</feature>
<gene>
    <name evidence="10" type="ORF">H7965_00955</name>
</gene>
<dbReference type="InterPro" id="IPR036259">
    <property type="entry name" value="MFS_trans_sf"/>
</dbReference>
<dbReference type="Gene3D" id="1.20.1720.10">
    <property type="entry name" value="Multidrug resistance protein D"/>
    <property type="match status" value="1"/>
</dbReference>
<accession>A0A9X0QUB3</accession>
<feature type="transmembrane region" description="Helical" evidence="8">
    <location>
        <begin position="311"/>
        <end position="332"/>
    </location>
</feature>
<feature type="transmembrane region" description="Helical" evidence="8">
    <location>
        <begin position="279"/>
        <end position="299"/>
    </location>
</feature>
<comment type="subcellular location">
    <subcellularLocation>
        <location evidence="1">Cell membrane</location>
        <topology evidence="1">Multi-pass membrane protein</topology>
    </subcellularLocation>
</comment>
<name>A0A9X0QUB3_9PROT</name>
<comment type="caution">
    <text evidence="10">The sequence shown here is derived from an EMBL/GenBank/DDBJ whole genome shotgun (WGS) entry which is preliminary data.</text>
</comment>
<dbReference type="GO" id="GO:0005886">
    <property type="term" value="C:plasma membrane"/>
    <property type="evidence" value="ECO:0007669"/>
    <property type="project" value="UniProtKB-SubCell"/>
</dbReference>
<dbReference type="Gene3D" id="1.20.1250.20">
    <property type="entry name" value="MFS general substrate transporter like domains"/>
    <property type="match status" value="1"/>
</dbReference>
<dbReference type="InterPro" id="IPR004638">
    <property type="entry name" value="EmrB-like"/>
</dbReference>
<keyword evidence="6 8" id="KW-1133">Transmembrane helix</keyword>
<dbReference type="AlphaFoldDB" id="A0A9X0QUB3"/>
<evidence type="ECO:0000256" key="6">
    <source>
        <dbReference type="ARBA" id="ARBA00022989"/>
    </source>
</evidence>
<feature type="transmembrane region" description="Helical" evidence="8">
    <location>
        <begin position="476"/>
        <end position="500"/>
    </location>
</feature>
<feature type="transmembrane region" description="Helical" evidence="8">
    <location>
        <begin position="59"/>
        <end position="80"/>
    </location>
</feature>
<feature type="transmembrane region" description="Helical" evidence="8">
    <location>
        <begin position="339"/>
        <end position="356"/>
    </location>
</feature>
<feature type="transmembrane region" description="Helical" evidence="8">
    <location>
        <begin position="204"/>
        <end position="224"/>
    </location>
</feature>
<dbReference type="InterPro" id="IPR020846">
    <property type="entry name" value="MFS_dom"/>
</dbReference>
<feature type="transmembrane region" description="Helical" evidence="8">
    <location>
        <begin position="406"/>
        <end position="425"/>
    </location>
</feature>
<dbReference type="GO" id="GO:0022857">
    <property type="term" value="F:transmembrane transporter activity"/>
    <property type="evidence" value="ECO:0007669"/>
    <property type="project" value="InterPro"/>
</dbReference>
<keyword evidence="4" id="KW-1003">Cell membrane</keyword>
<feature type="transmembrane region" description="Helical" evidence="8">
    <location>
        <begin position="112"/>
        <end position="134"/>
    </location>
</feature>
<dbReference type="InterPro" id="IPR011701">
    <property type="entry name" value="MFS"/>
</dbReference>
<dbReference type="PROSITE" id="PS50850">
    <property type="entry name" value="MFS"/>
    <property type="match status" value="1"/>
</dbReference>
<evidence type="ECO:0000256" key="1">
    <source>
        <dbReference type="ARBA" id="ARBA00004651"/>
    </source>
</evidence>
<evidence type="ECO:0000256" key="2">
    <source>
        <dbReference type="ARBA" id="ARBA00008537"/>
    </source>
</evidence>
<keyword evidence="3" id="KW-0813">Transport</keyword>
<dbReference type="PANTHER" id="PTHR42718:SF9">
    <property type="entry name" value="MAJOR FACILITATOR SUPERFAMILY MULTIDRUG TRANSPORTER MFSC"/>
    <property type="match status" value="1"/>
</dbReference>
<reference evidence="10" key="1">
    <citation type="submission" date="2020-08" db="EMBL/GenBank/DDBJ databases">
        <authorList>
            <person name="Hu Y."/>
            <person name="Nguyen S.V."/>
            <person name="Li F."/>
            <person name="Fanning S."/>
        </authorList>
    </citation>
    <scope>NUCLEOTIDE SEQUENCE</scope>
    <source>
        <strain evidence="10">SYSU D8009</strain>
    </source>
</reference>
<feature type="transmembrane region" description="Helical" evidence="8">
    <location>
        <begin position="87"/>
        <end position="106"/>
    </location>
</feature>
<evidence type="ECO:0000256" key="7">
    <source>
        <dbReference type="ARBA" id="ARBA00023136"/>
    </source>
</evidence>
<feature type="domain" description="Major facilitator superfamily (MFS) profile" evidence="9">
    <location>
        <begin position="21"/>
        <end position="505"/>
    </location>
</feature>
<keyword evidence="11" id="KW-1185">Reference proteome</keyword>
<dbReference type="RefSeq" id="WP_186768641.1">
    <property type="nucleotide sequence ID" value="NZ_JACOMF010000001.1"/>
</dbReference>
<proteinExistence type="inferred from homology"/>
<evidence type="ECO:0000256" key="4">
    <source>
        <dbReference type="ARBA" id="ARBA00022475"/>
    </source>
</evidence>
<sequence length="505" mass="54614">MTDAAAAPGGIFSISGRQWLILLMVQLANMLFGMTITLANLVLPEVRGTLSATQDEISWVITLNLVATAVATPMTGWLSARLGWRSLMFSTVLGFTLASFLCGIANSLEMLILARVAQGAFGAPIMPLGQAVLLGTFPRHLHATALVMWGVGAVFGPVLGPILGSIATEAYDWRAAFFMIVPPGIATLACIWFALAEHTERRRIAFDWTGFLALSIALVAVQLICDRGQRLDWFDSAEITLYALFGAIAFWVFCVHCLTARHPFLNPRLLLDRNFSIGLALAFVMGMLSFTSLSLFPTLLHDLRGYPSDAIGLLIAARGMGNWAAFLVIVPLTRVAPRSAIAAGMALQAVSAFWMAGFDINMTEAEIFWSNMLQGFGQSITFTPMTVMAFSTLPKHQVAEGSAVFTLMRNFGSSLFISICVLVLIRSTSMNYARLTEHITPFNETLLFPGLPAQWNLETTTGLLRLSAELHRQAAMIGYINAFGLMALAAAAAVPLAALLKRPSA</sequence>
<organism evidence="10 11">
    <name type="scientific">Siccirubricoccus deserti</name>
    <dbReference type="NCBI Taxonomy" id="2013562"/>
    <lineage>
        <taxon>Bacteria</taxon>
        <taxon>Pseudomonadati</taxon>
        <taxon>Pseudomonadota</taxon>
        <taxon>Alphaproteobacteria</taxon>
        <taxon>Acetobacterales</taxon>
        <taxon>Roseomonadaceae</taxon>
        <taxon>Siccirubricoccus</taxon>
    </lineage>
</organism>
<feature type="transmembrane region" description="Helical" evidence="8">
    <location>
        <begin position="146"/>
        <end position="167"/>
    </location>
</feature>
<feature type="transmembrane region" description="Helical" evidence="8">
    <location>
        <begin position="239"/>
        <end position="258"/>
    </location>
</feature>
<dbReference type="PANTHER" id="PTHR42718">
    <property type="entry name" value="MAJOR FACILITATOR SUPERFAMILY MULTIDRUG TRANSPORTER MFSC"/>
    <property type="match status" value="1"/>
</dbReference>
<dbReference type="EMBL" id="JACOMF010000001">
    <property type="protein sequence ID" value="MBC4013876.1"/>
    <property type="molecule type" value="Genomic_DNA"/>
</dbReference>
<comment type="similarity">
    <text evidence="2">Belongs to the major facilitator superfamily. EmrB family.</text>
</comment>